<accession>A0A409X1Y8</accession>
<evidence type="ECO:0000313" key="1">
    <source>
        <dbReference type="EMBL" id="PPQ84752.1"/>
    </source>
</evidence>
<gene>
    <name evidence="1" type="ORF">CVT24_002633</name>
</gene>
<comment type="caution">
    <text evidence="1">The sequence shown here is derived from an EMBL/GenBank/DDBJ whole genome shotgun (WGS) entry which is preliminary data.</text>
</comment>
<protein>
    <submittedName>
        <fullName evidence="1">Uncharacterized protein</fullName>
    </submittedName>
</protein>
<evidence type="ECO:0000313" key="2">
    <source>
        <dbReference type="Proteomes" id="UP000284842"/>
    </source>
</evidence>
<feature type="non-terminal residue" evidence="1">
    <location>
        <position position="69"/>
    </location>
</feature>
<keyword evidence="2" id="KW-1185">Reference proteome</keyword>
<organism evidence="1 2">
    <name type="scientific">Panaeolus cyanescens</name>
    <dbReference type="NCBI Taxonomy" id="181874"/>
    <lineage>
        <taxon>Eukaryota</taxon>
        <taxon>Fungi</taxon>
        <taxon>Dikarya</taxon>
        <taxon>Basidiomycota</taxon>
        <taxon>Agaricomycotina</taxon>
        <taxon>Agaricomycetes</taxon>
        <taxon>Agaricomycetidae</taxon>
        <taxon>Agaricales</taxon>
        <taxon>Agaricineae</taxon>
        <taxon>Galeropsidaceae</taxon>
        <taxon>Panaeolus</taxon>
    </lineage>
</organism>
<dbReference type="InParanoid" id="A0A409X1Y8"/>
<dbReference type="AlphaFoldDB" id="A0A409X1Y8"/>
<sequence length="69" mass="7755">MESGLLLRALVPMSTRLKFSFPNSKTRTGDRIIPVFALSSRRSILKIFSLFVKVSTRKAGTMKSCARLH</sequence>
<dbReference type="Proteomes" id="UP000284842">
    <property type="component" value="Unassembled WGS sequence"/>
</dbReference>
<proteinExistence type="predicted"/>
<name>A0A409X1Y8_9AGAR</name>
<reference evidence="1 2" key="1">
    <citation type="journal article" date="2018" name="Evol. Lett.">
        <title>Horizontal gene cluster transfer increased hallucinogenic mushroom diversity.</title>
        <authorList>
            <person name="Reynolds H.T."/>
            <person name="Vijayakumar V."/>
            <person name="Gluck-Thaler E."/>
            <person name="Korotkin H.B."/>
            <person name="Matheny P.B."/>
            <person name="Slot J.C."/>
        </authorList>
    </citation>
    <scope>NUCLEOTIDE SEQUENCE [LARGE SCALE GENOMIC DNA]</scope>
    <source>
        <strain evidence="1 2">2629</strain>
    </source>
</reference>
<dbReference type="EMBL" id="NHTK01004826">
    <property type="protein sequence ID" value="PPQ84752.1"/>
    <property type="molecule type" value="Genomic_DNA"/>
</dbReference>